<feature type="transmembrane region" description="Helical" evidence="6">
    <location>
        <begin position="160"/>
        <end position="178"/>
    </location>
</feature>
<dbReference type="RefSeq" id="WP_117351224.1">
    <property type="nucleotide sequence ID" value="NZ_CP020083.1"/>
</dbReference>
<dbReference type="Proteomes" id="UP000258016">
    <property type="component" value="Chromosome"/>
</dbReference>
<feature type="transmembrane region" description="Helical" evidence="6">
    <location>
        <begin position="47"/>
        <end position="74"/>
    </location>
</feature>
<evidence type="ECO:0000313" key="8">
    <source>
        <dbReference type="EMBL" id="ASR50274.1"/>
    </source>
</evidence>
<dbReference type="InterPro" id="IPR032694">
    <property type="entry name" value="CopC/D"/>
</dbReference>
<reference evidence="8 9" key="1">
    <citation type="submission" date="2017-03" db="EMBL/GenBank/DDBJ databases">
        <title>Complete genome sequence of Blastomonas fulva degrading microcsystin LR.</title>
        <authorList>
            <person name="Lee H.-g."/>
            <person name="Jin L."/>
            <person name="oh H.-M."/>
        </authorList>
    </citation>
    <scope>NUCLEOTIDE SEQUENCE [LARGE SCALE GENOMIC DNA]</scope>
    <source>
        <strain evidence="8 9">T2</strain>
    </source>
</reference>
<gene>
    <name evidence="8" type="ORF">B5J99_01290</name>
</gene>
<accession>A0ABN5B290</accession>
<evidence type="ECO:0000259" key="7">
    <source>
        <dbReference type="Pfam" id="PF05425"/>
    </source>
</evidence>
<keyword evidence="5 6" id="KW-0472">Membrane</keyword>
<dbReference type="PANTHER" id="PTHR34820">
    <property type="entry name" value="INNER MEMBRANE PROTEIN YEBZ"/>
    <property type="match status" value="1"/>
</dbReference>
<feature type="transmembrane region" description="Helical" evidence="6">
    <location>
        <begin position="199"/>
        <end position="219"/>
    </location>
</feature>
<evidence type="ECO:0000256" key="1">
    <source>
        <dbReference type="ARBA" id="ARBA00004651"/>
    </source>
</evidence>
<keyword evidence="9" id="KW-1185">Reference proteome</keyword>
<feature type="transmembrane region" description="Helical" evidence="6">
    <location>
        <begin position="12"/>
        <end position="35"/>
    </location>
</feature>
<keyword evidence="4 6" id="KW-1133">Transmembrane helix</keyword>
<evidence type="ECO:0000313" key="9">
    <source>
        <dbReference type="Proteomes" id="UP000258016"/>
    </source>
</evidence>
<feature type="transmembrane region" description="Helical" evidence="6">
    <location>
        <begin position="123"/>
        <end position="140"/>
    </location>
</feature>
<proteinExistence type="predicted"/>
<dbReference type="EMBL" id="CP020083">
    <property type="protein sequence ID" value="ASR50274.1"/>
    <property type="molecule type" value="Genomic_DNA"/>
</dbReference>
<comment type="subcellular location">
    <subcellularLocation>
        <location evidence="1">Cell membrane</location>
        <topology evidence="1">Multi-pass membrane protein</topology>
    </subcellularLocation>
</comment>
<protein>
    <recommendedName>
        <fullName evidence="7">Copper resistance protein D domain-containing protein</fullName>
    </recommendedName>
</protein>
<evidence type="ECO:0000256" key="3">
    <source>
        <dbReference type="ARBA" id="ARBA00022692"/>
    </source>
</evidence>
<sequence length="306" mass="32899">MTADWLFPALRFAQYSVLLGLFGSLTFRLFGLRSLAATPLATGPATLIAAVVAPLIVAAVMLVAIAEMMGQALWDLDWTTTASLVVTTDMGTAFLARTALTGAAAVSLMLVRPVRRSHTIAAWLYALALMTLAWNGHAAATEGLAGLVHRINNCLHLTAAGLWIGAIMRFTAEIIDAHRRHDPVMDDALLSEMHSFRPFGLLLVGIVAFTGIINAQMIFGLEKLDLILRTPYGWMLGAKIVMVALMLGCAAYHANKIRQQLAGNRDTRLDQRPLISAIRLSLVTEMLLALGVISLAAVIGLSSPFD</sequence>
<feature type="transmembrane region" description="Helical" evidence="6">
    <location>
        <begin position="94"/>
        <end position="111"/>
    </location>
</feature>
<feature type="transmembrane region" description="Helical" evidence="6">
    <location>
        <begin position="274"/>
        <end position="301"/>
    </location>
</feature>
<evidence type="ECO:0000256" key="6">
    <source>
        <dbReference type="SAM" id="Phobius"/>
    </source>
</evidence>
<dbReference type="Pfam" id="PF05425">
    <property type="entry name" value="CopD"/>
    <property type="match status" value="1"/>
</dbReference>
<dbReference type="GeneID" id="303484205"/>
<feature type="domain" description="Copper resistance protein D" evidence="7">
    <location>
        <begin position="193"/>
        <end position="298"/>
    </location>
</feature>
<keyword evidence="2" id="KW-1003">Cell membrane</keyword>
<dbReference type="InterPro" id="IPR008457">
    <property type="entry name" value="Cu-R_CopD_dom"/>
</dbReference>
<evidence type="ECO:0000256" key="5">
    <source>
        <dbReference type="ARBA" id="ARBA00023136"/>
    </source>
</evidence>
<name>A0ABN5B290_9SPHN</name>
<evidence type="ECO:0000256" key="2">
    <source>
        <dbReference type="ARBA" id="ARBA00022475"/>
    </source>
</evidence>
<keyword evidence="3 6" id="KW-0812">Transmembrane</keyword>
<dbReference type="PANTHER" id="PTHR34820:SF4">
    <property type="entry name" value="INNER MEMBRANE PROTEIN YEBZ"/>
    <property type="match status" value="1"/>
</dbReference>
<evidence type="ECO:0000256" key="4">
    <source>
        <dbReference type="ARBA" id="ARBA00022989"/>
    </source>
</evidence>
<feature type="transmembrane region" description="Helical" evidence="6">
    <location>
        <begin position="231"/>
        <end position="253"/>
    </location>
</feature>
<organism evidence="8 9">
    <name type="scientific">Blastomonas fulva</name>
    <dbReference type="NCBI Taxonomy" id="1550728"/>
    <lineage>
        <taxon>Bacteria</taxon>
        <taxon>Pseudomonadati</taxon>
        <taxon>Pseudomonadota</taxon>
        <taxon>Alphaproteobacteria</taxon>
        <taxon>Sphingomonadales</taxon>
        <taxon>Sphingomonadaceae</taxon>
        <taxon>Blastomonas</taxon>
    </lineage>
</organism>